<feature type="transmembrane region" description="Helical" evidence="7">
    <location>
        <begin position="657"/>
        <end position="679"/>
    </location>
</feature>
<dbReference type="InterPro" id="IPR020846">
    <property type="entry name" value="MFS_dom"/>
</dbReference>
<keyword evidence="2" id="KW-0813">Transport</keyword>
<dbReference type="AlphaFoldDB" id="A0A0F2MID4"/>
<feature type="transmembrane region" description="Helical" evidence="7">
    <location>
        <begin position="635"/>
        <end position="651"/>
    </location>
</feature>
<keyword evidence="3 7" id="KW-0812">Transmembrane</keyword>
<protein>
    <submittedName>
        <fullName evidence="9">MFS multidrug resistance transporter</fullName>
    </submittedName>
</protein>
<feature type="transmembrane region" description="Helical" evidence="7">
    <location>
        <begin position="274"/>
        <end position="291"/>
    </location>
</feature>
<feature type="transmembrane region" description="Helical" evidence="7">
    <location>
        <begin position="569"/>
        <end position="585"/>
    </location>
</feature>
<dbReference type="CDD" id="cd17323">
    <property type="entry name" value="MFS_Tpo1_MDR_like"/>
    <property type="match status" value="1"/>
</dbReference>
<dbReference type="RefSeq" id="XP_016591505.1">
    <property type="nucleotide sequence ID" value="XM_016733844.1"/>
</dbReference>
<dbReference type="KEGG" id="ssck:SPSK_07177"/>
<feature type="compositionally biased region" description="Acidic residues" evidence="6">
    <location>
        <begin position="99"/>
        <end position="113"/>
    </location>
</feature>
<feature type="transmembrane region" description="Helical" evidence="7">
    <location>
        <begin position="363"/>
        <end position="382"/>
    </location>
</feature>
<dbReference type="GeneID" id="27669121"/>
<feature type="transmembrane region" description="Helical" evidence="7">
    <location>
        <begin position="206"/>
        <end position="230"/>
    </location>
</feature>
<evidence type="ECO:0000256" key="1">
    <source>
        <dbReference type="ARBA" id="ARBA00004141"/>
    </source>
</evidence>
<dbReference type="GO" id="GO:0010509">
    <property type="term" value="P:intracellular polyamine homeostasis"/>
    <property type="evidence" value="ECO:0007669"/>
    <property type="project" value="TreeGrafter"/>
</dbReference>
<name>A0A0F2MID4_SPOSC</name>
<dbReference type="Gene3D" id="1.20.1250.20">
    <property type="entry name" value="MFS general substrate transporter like domains"/>
    <property type="match status" value="1"/>
</dbReference>
<feature type="compositionally biased region" description="Basic and acidic residues" evidence="6">
    <location>
        <begin position="391"/>
        <end position="404"/>
    </location>
</feature>
<feature type="transmembrane region" description="Helical" evidence="7">
    <location>
        <begin position="591"/>
        <end position="614"/>
    </location>
</feature>
<feature type="compositionally biased region" description="Basic and acidic residues" evidence="6">
    <location>
        <begin position="1"/>
        <end position="11"/>
    </location>
</feature>
<feature type="region of interest" description="Disordered" evidence="6">
    <location>
        <begin position="1"/>
        <end position="141"/>
    </location>
</feature>
<feature type="domain" description="Major facilitator superfamily (MFS) profile" evidence="8">
    <location>
        <begin position="208"/>
        <end position="683"/>
    </location>
</feature>
<feature type="compositionally biased region" description="Polar residues" evidence="6">
    <location>
        <begin position="20"/>
        <end position="50"/>
    </location>
</feature>
<dbReference type="GO" id="GO:0015203">
    <property type="term" value="F:polyamine transmembrane transporter activity"/>
    <property type="evidence" value="ECO:0007669"/>
    <property type="project" value="TreeGrafter"/>
</dbReference>
<feature type="transmembrane region" description="Helical" evidence="7">
    <location>
        <begin position="519"/>
        <end position="537"/>
    </location>
</feature>
<reference evidence="9 10" key="2">
    <citation type="journal article" date="2015" name="Eukaryot. Cell">
        <title>Asexual propagation of a virulent clone complex in a human and feline outbreak of sporotrichosis.</title>
        <authorList>
            <person name="Teixeira Mde M."/>
            <person name="Rodrigues A.M."/>
            <person name="Tsui C.K."/>
            <person name="de Almeida L.G."/>
            <person name="Van Diepeningen A.D."/>
            <person name="van den Ende B.G."/>
            <person name="Fernandes G.F."/>
            <person name="Kano R."/>
            <person name="Hamelin R.C."/>
            <person name="Lopes-Bezerra L.M."/>
            <person name="Vasconcelos A.T."/>
            <person name="de Hoog S."/>
            <person name="de Camargo Z.P."/>
            <person name="Felipe M.S."/>
        </authorList>
    </citation>
    <scope>NUCLEOTIDE SEQUENCE [LARGE SCALE GENOMIC DNA]</scope>
    <source>
        <strain evidence="9 10">1099-18</strain>
    </source>
</reference>
<dbReference type="PANTHER" id="PTHR23502:SF5">
    <property type="entry name" value="QUINIDINE RESISTANCE PROTEIN 3"/>
    <property type="match status" value="1"/>
</dbReference>
<organism evidence="9 10">
    <name type="scientific">Sporothrix schenckii 1099-18</name>
    <dbReference type="NCBI Taxonomy" id="1397361"/>
    <lineage>
        <taxon>Eukaryota</taxon>
        <taxon>Fungi</taxon>
        <taxon>Dikarya</taxon>
        <taxon>Ascomycota</taxon>
        <taxon>Pezizomycotina</taxon>
        <taxon>Sordariomycetes</taxon>
        <taxon>Sordariomycetidae</taxon>
        <taxon>Ophiostomatales</taxon>
        <taxon>Ophiostomataceae</taxon>
        <taxon>Sporothrix</taxon>
    </lineage>
</organism>
<evidence type="ECO:0000313" key="10">
    <source>
        <dbReference type="Proteomes" id="UP000033710"/>
    </source>
</evidence>
<dbReference type="Proteomes" id="UP000033710">
    <property type="component" value="Unassembled WGS sequence"/>
</dbReference>
<evidence type="ECO:0000313" key="9">
    <source>
        <dbReference type="EMBL" id="KJR88829.1"/>
    </source>
</evidence>
<feature type="region of interest" description="Disordered" evidence="6">
    <location>
        <begin position="391"/>
        <end position="415"/>
    </location>
</feature>
<evidence type="ECO:0000256" key="2">
    <source>
        <dbReference type="ARBA" id="ARBA00022448"/>
    </source>
</evidence>
<dbReference type="InterPro" id="IPR011701">
    <property type="entry name" value="MFS"/>
</dbReference>
<feature type="transmembrane region" description="Helical" evidence="7">
    <location>
        <begin position="332"/>
        <end position="351"/>
    </location>
</feature>
<dbReference type="EMBL" id="AXCR01000004">
    <property type="protein sequence ID" value="KJR88829.1"/>
    <property type="molecule type" value="Genomic_DNA"/>
</dbReference>
<dbReference type="Pfam" id="PF07690">
    <property type="entry name" value="MFS_1"/>
    <property type="match status" value="1"/>
</dbReference>
<evidence type="ECO:0000256" key="6">
    <source>
        <dbReference type="SAM" id="MobiDB-lite"/>
    </source>
</evidence>
<feature type="compositionally biased region" description="Basic and acidic residues" evidence="6">
    <location>
        <begin position="61"/>
        <end position="98"/>
    </location>
</feature>
<gene>
    <name evidence="9" type="ORF">SPSK_07177</name>
</gene>
<dbReference type="InterPro" id="IPR036259">
    <property type="entry name" value="MFS_trans_sf"/>
</dbReference>
<evidence type="ECO:0000256" key="3">
    <source>
        <dbReference type="ARBA" id="ARBA00022692"/>
    </source>
</evidence>
<dbReference type="GO" id="GO:0005886">
    <property type="term" value="C:plasma membrane"/>
    <property type="evidence" value="ECO:0007669"/>
    <property type="project" value="TreeGrafter"/>
</dbReference>
<evidence type="ECO:0000256" key="4">
    <source>
        <dbReference type="ARBA" id="ARBA00022989"/>
    </source>
</evidence>
<dbReference type="FunFam" id="1.20.1720.10:FF:000009">
    <property type="entry name" value="MFS multidrug transporter"/>
    <property type="match status" value="1"/>
</dbReference>
<dbReference type="Gene3D" id="1.20.1720.10">
    <property type="entry name" value="Multidrug resistance protein D"/>
    <property type="match status" value="1"/>
</dbReference>
<reference evidence="9 10" key="1">
    <citation type="journal article" date="2014" name="BMC Genomics">
        <title>Comparative genomics of the major fungal agents of human and animal Sporotrichosis: Sporothrix schenckii and Sporothrix brasiliensis.</title>
        <authorList>
            <person name="Teixeira M.M."/>
            <person name="de Almeida L.G."/>
            <person name="Kubitschek-Barreira P."/>
            <person name="Alves F.L."/>
            <person name="Kioshima E.S."/>
            <person name="Abadio A.K."/>
            <person name="Fernandes L."/>
            <person name="Derengowski L.S."/>
            <person name="Ferreira K.S."/>
            <person name="Souza R.C."/>
            <person name="Ruiz J.C."/>
            <person name="de Andrade N.C."/>
            <person name="Paes H.C."/>
            <person name="Nicola A.M."/>
            <person name="Albuquerque P."/>
            <person name="Gerber A.L."/>
            <person name="Martins V.P."/>
            <person name="Peconick L.D."/>
            <person name="Neto A.V."/>
            <person name="Chaucanez C.B."/>
            <person name="Silva P.A."/>
            <person name="Cunha O.L."/>
            <person name="de Oliveira F.F."/>
            <person name="dos Santos T.C."/>
            <person name="Barros A.L."/>
            <person name="Soares M.A."/>
            <person name="de Oliveira L.M."/>
            <person name="Marini M.M."/>
            <person name="Villalobos-Duno H."/>
            <person name="Cunha M.M."/>
            <person name="de Hoog S."/>
            <person name="da Silveira J.F."/>
            <person name="Henrissat B."/>
            <person name="Nino-Vega G.A."/>
            <person name="Cisalpino P.S."/>
            <person name="Mora-Montes H.M."/>
            <person name="Almeida S.R."/>
            <person name="Stajich J.E."/>
            <person name="Lopes-Bezerra L.M."/>
            <person name="Vasconcelos A.T."/>
            <person name="Felipe M.S."/>
        </authorList>
    </citation>
    <scope>NUCLEOTIDE SEQUENCE [LARGE SCALE GENOMIC DNA]</scope>
    <source>
        <strain evidence="9 10">1099-18</strain>
    </source>
</reference>
<dbReference type="VEuPathDB" id="FungiDB:SPSK_07177"/>
<feature type="transmembrane region" description="Helical" evidence="7">
    <location>
        <begin position="478"/>
        <end position="499"/>
    </location>
</feature>
<dbReference type="PANTHER" id="PTHR23502">
    <property type="entry name" value="MAJOR FACILITATOR SUPERFAMILY"/>
    <property type="match status" value="1"/>
</dbReference>
<evidence type="ECO:0000256" key="7">
    <source>
        <dbReference type="SAM" id="Phobius"/>
    </source>
</evidence>
<dbReference type="SUPFAM" id="SSF103473">
    <property type="entry name" value="MFS general substrate transporter"/>
    <property type="match status" value="1"/>
</dbReference>
<keyword evidence="5 7" id="KW-0472">Membrane</keyword>
<comment type="caution">
    <text evidence="9">The sequence shown here is derived from an EMBL/GenBank/DDBJ whole genome shotgun (WGS) entry which is preliminary data.</text>
</comment>
<dbReference type="PROSITE" id="PS50850">
    <property type="entry name" value="MFS"/>
    <property type="match status" value="1"/>
</dbReference>
<feature type="compositionally biased region" description="Basic and acidic residues" evidence="6">
    <location>
        <begin position="114"/>
        <end position="128"/>
    </location>
</feature>
<comment type="subcellular location">
    <subcellularLocation>
        <location evidence="1">Membrane</location>
        <topology evidence="1">Multi-pass membrane protein</topology>
    </subcellularLocation>
</comment>
<feature type="transmembrane region" description="Helical" evidence="7">
    <location>
        <begin position="242"/>
        <end position="262"/>
    </location>
</feature>
<sequence length="698" mass="75776">MANDGNDHAELHPGAGTGAATRSVTGSATGSSSELSPPSTAGLAGSTQAGEPSPRSVLDNVDEKSESTRPDKVTSRDAADAAKNKEEHTDSRDSHDSHDDLDDSDDSSDGDPEDAGRRNDTSDVHQEHPDDDGTLPMANEPGAGLQALEVQMSQQANERPASLSLARTVSRAPTIIPRSKRRGLFGQFAILPEVERPYEYRNKTKWLITLIVALTAAGGPLGSSILYPALASLTVDLHTSPTTANLNVALYMLAMGIFPLWWSSFSETLGRRTIYIISFCLFVVFSILSAISKSIGMLIVMRVLAGGASASVQAVGAGTLADIWEPRERGRAMGIFYLGPLTGPLFAPIIGGALAEKWGWESTMWFLTIYGGLAFVMLFFCLPETLARDRRPPRELEKKERTDKPPQTQAETQADVEGQATNMADGEAAESGAVVAPALARMTTTQSVRVQTQRVGSFLKVAFVQPLSVLLYLRFPPILLTVVYGSVTFGSLFVLNVSIQSAFAKPPYQFSELIVGLLYIPSSLGYILASLVGGRWIDNIMAREARKAGRYDQQGRLVFLPEDRMRENAWLSASLFPAALVWFGWTAQHGIYWIVPSIANFVFGFGSMLVFGAVTTMLTEFMPRRSSGGIALNNFLRNIFSCVGAIVAQPLIGAMGYGWLCTMFALLAWIVGNTCIFLLRRNGSKWRKNMDEQLNKLP</sequence>
<keyword evidence="4 7" id="KW-1133">Transmembrane helix</keyword>
<dbReference type="OrthoDB" id="3936150at2759"/>
<accession>A0A0F2MID4</accession>
<proteinExistence type="predicted"/>
<evidence type="ECO:0000259" key="8">
    <source>
        <dbReference type="PROSITE" id="PS50850"/>
    </source>
</evidence>
<feature type="transmembrane region" description="Helical" evidence="7">
    <location>
        <begin position="297"/>
        <end position="320"/>
    </location>
</feature>
<evidence type="ECO:0000256" key="5">
    <source>
        <dbReference type="ARBA" id="ARBA00023136"/>
    </source>
</evidence>